<sequence length="246" mass="27271">MSEKAENLLNNLVETLAESTTKQKSASFFGEDKSKSVSSQFNRLFGRQKPVHHLLGGGKSADVLLWRNKKISASVLTSATIIWVVFEWLNYNLLTIIGFILALGMLAQFVWSNASGMLNSSPSSVPRLKLPKDLFVDIAVAFGAEVNRVLDYLQHISCGGNLKHLLVAIGSLCAAAVLGSWCNFLTVIYVGFVAAHTLPVLYEKYDDQIDNFVYQVFDQIRNNYQKLDAGVLSKIPKGKLKEKKLE</sequence>
<proteinExistence type="predicted"/>
<feature type="transmembrane region" description="Helical" evidence="6">
    <location>
        <begin position="96"/>
        <end position="114"/>
    </location>
</feature>
<keyword evidence="3 6" id="KW-0256">Endoplasmic reticulum</keyword>
<comment type="caution">
    <text evidence="8">The sequence shown here is derived from an EMBL/GenBank/DDBJ whole genome shotgun (WGS) entry which is preliminary data.</text>
</comment>
<evidence type="ECO:0000256" key="3">
    <source>
        <dbReference type="ARBA" id="ARBA00022824"/>
    </source>
</evidence>
<evidence type="ECO:0000256" key="2">
    <source>
        <dbReference type="ARBA" id="ARBA00022692"/>
    </source>
</evidence>
<evidence type="ECO:0000256" key="5">
    <source>
        <dbReference type="ARBA" id="ARBA00023136"/>
    </source>
</evidence>
<organism evidence="8 9">
    <name type="scientific">Ficus carica</name>
    <name type="common">Common fig</name>
    <dbReference type="NCBI Taxonomy" id="3494"/>
    <lineage>
        <taxon>Eukaryota</taxon>
        <taxon>Viridiplantae</taxon>
        <taxon>Streptophyta</taxon>
        <taxon>Embryophyta</taxon>
        <taxon>Tracheophyta</taxon>
        <taxon>Spermatophyta</taxon>
        <taxon>Magnoliopsida</taxon>
        <taxon>eudicotyledons</taxon>
        <taxon>Gunneridae</taxon>
        <taxon>Pentapetalae</taxon>
        <taxon>rosids</taxon>
        <taxon>fabids</taxon>
        <taxon>Rosales</taxon>
        <taxon>Moraceae</taxon>
        <taxon>Ficeae</taxon>
        <taxon>Ficus</taxon>
    </lineage>
</organism>
<evidence type="ECO:0000313" key="8">
    <source>
        <dbReference type="EMBL" id="GMN55004.1"/>
    </source>
</evidence>
<dbReference type="PROSITE" id="PS50845">
    <property type="entry name" value="RETICULON"/>
    <property type="match status" value="1"/>
</dbReference>
<dbReference type="GO" id="GO:0009617">
    <property type="term" value="P:response to bacterium"/>
    <property type="evidence" value="ECO:0007669"/>
    <property type="project" value="InterPro"/>
</dbReference>
<keyword evidence="5 6" id="KW-0472">Membrane</keyword>
<dbReference type="Proteomes" id="UP001187192">
    <property type="component" value="Unassembled WGS sequence"/>
</dbReference>
<feature type="domain" description="Reticulon" evidence="7">
    <location>
        <begin position="60"/>
        <end position="246"/>
    </location>
</feature>
<accession>A0AA88AG14</accession>
<dbReference type="EMBL" id="BTGU01000054">
    <property type="protein sequence ID" value="GMN55004.1"/>
    <property type="molecule type" value="Genomic_DNA"/>
</dbReference>
<keyword evidence="9" id="KW-1185">Reference proteome</keyword>
<protein>
    <recommendedName>
        <fullName evidence="6">Reticulon-like protein</fullName>
    </recommendedName>
</protein>
<dbReference type="InterPro" id="IPR045064">
    <property type="entry name" value="Reticulon-like"/>
</dbReference>
<dbReference type="Pfam" id="PF02453">
    <property type="entry name" value="Reticulon"/>
    <property type="match status" value="1"/>
</dbReference>
<dbReference type="AlphaFoldDB" id="A0AA88AG14"/>
<evidence type="ECO:0000256" key="6">
    <source>
        <dbReference type="RuleBase" id="RU363132"/>
    </source>
</evidence>
<evidence type="ECO:0000259" key="7">
    <source>
        <dbReference type="PROSITE" id="PS50845"/>
    </source>
</evidence>
<dbReference type="PANTHER" id="PTHR10994">
    <property type="entry name" value="RETICULON"/>
    <property type="match status" value="1"/>
</dbReference>
<dbReference type="PANTHER" id="PTHR10994:SF62">
    <property type="entry name" value="RETICULON-LIKE PROTEIN B8"/>
    <property type="match status" value="1"/>
</dbReference>
<comment type="subcellular location">
    <subcellularLocation>
        <location evidence="1 6">Endoplasmic reticulum membrane</location>
        <topology evidence="1 6">Multi-pass membrane protein</topology>
    </subcellularLocation>
</comment>
<gene>
    <name evidence="8" type="ORF">TIFTF001_024118</name>
</gene>
<name>A0AA88AG14_FICCA</name>
<evidence type="ECO:0000256" key="1">
    <source>
        <dbReference type="ARBA" id="ARBA00004477"/>
    </source>
</evidence>
<keyword evidence="4 6" id="KW-1133">Transmembrane helix</keyword>
<dbReference type="InterPro" id="IPR003388">
    <property type="entry name" value="Reticulon"/>
</dbReference>
<evidence type="ECO:0000313" key="9">
    <source>
        <dbReference type="Proteomes" id="UP001187192"/>
    </source>
</evidence>
<dbReference type="GO" id="GO:0005789">
    <property type="term" value="C:endoplasmic reticulum membrane"/>
    <property type="evidence" value="ECO:0007669"/>
    <property type="project" value="UniProtKB-SubCell"/>
</dbReference>
<reference evidence="8" key="1">
    <citation type="submission" date="2023-07" db="EMBL/GenBank/DDBJ databases">
        <title>draft genome sequence of fig (Ficus carica).</title>
        <authorList>
            <person name="Takahashi T."/>
            <person name="Nishimura K."/>
        </authorList>
    </citation>
    <scope>NUCLEOTIDE SEQUENCE</scope>
</reference>
<keyword evidence="2 6" id="KW-0812">Transmembrane</keyword>
<evidence type="ECO:0000256" key="4">
    <source>
        <dbReference type="ARBA" id="ARBA00022989"/>
    </source>
</evidence>
<feature type="transmembrane region" description="Helical" evidence="6">
    <location>
        <begin position="165"/>
        <end position="192"/>
    </location>
</feature>